<dbReference type="Pfam" id="PF00361">
    <property type="entry name" value="Proton_antipo_M"/>
    <property type="match status" value="1"/>
</dbReference>
<protein>
    <recommendedName>
        <fullName evidence="17">DUF4040 domain-containing protein</fullName>
    </recommendedName>
</protein>
<keyword evidence="5 9" id="KW-0812">Transmembrane</keyword>
<evidence type="ECO:0000313" key="15">
    <source>
        <dbReference type="EMBL" id="QCK16522.1"/>
    </source>
</evidence>
<evidence type="ECO:0000259" key="13">
    <source>
        <dbReference type="Pfam" id="PF13244"/>
    </source>
</evidence>
<evidence type="ECO:0000259" key="12">
    <source>
        <dbReference type="Pfam" id="PF00662"/>
    </source>
</evidence>
<dbReference type="Pfam" id="PF00662">
    <property type="entry name" value="Proton_antipo_N"/>
    <property type="match status" value="1"/>
</dbReference>
<keyword evidence="8 10" id="KW-0472">Membrane</keyword>
<dbReference type="KEGG" id="fpf:DCC35_18185"/>
<feature type="domain" description="NADH:quinone oxidoreductase/Mrp antiporter transmembrane" evidence="11">
    <location>
        <begin position="124"/>
        <end position="408"/>
    </location>
</feature>
<feature type="domain" description="NADH-Ubiquinone oxidoreductase (complex I) chain 5 N-terminal" evidence="12">
    <location>
        <begin position="61"/>
        <end position="108"/>
    </location>
</feature>
<keyword evidence="7" id="KW-0406">Ion transport</keyword>
<feature type="transmembrane region" description="Helical" evidence="10">
    <location>
        <begin position="269"/>
        <end position="286"/>
    </location>
</feature>
<proteinExistence type="predicted"/>
<evidence type="ECO:0000313" key="16">
    <source>
        <dbReference type="Proteomes" id="UP000298616"/>
    </source>
</evidence>
<dbReference type="GO" id="GO:0015297">
    <property type="term" value="F:antiporter activity"/>
    <property type="evidence" value="ECO:0007669"/>
    <property type="project" value="UniProtKB-KW"/>
</dbReference>
<dbReference type="GO" id="GO:0006811">
    <property type="term" value="P:monoatomic ion transport"/>
    <property type="evidence" value="ECO:0007669"/>
    <property type="project" value="UniProtKB-KW"/>
</dbReference>
<dbReference type="OrthoDB" id="9807568at2"/>
<keyword evidence="6 10" id="KW-1133">Transmembrane helix</keyword>
<dbReference type="RefSeq" id="WP_137092112.1">
    <property type="nucleotide sequence ID" value="NZ_CP028923.1"/>
</dbReference>
<evidence type="ECO:0000256" key="6">
    <source>
        <dbReference type="ARBA" id="ARBA00022989"/>
    </source>
</evidence>
<feature type="transmembrane region" description="Helical" evidence="10">
    <location>
        <begin position="70"/>
        <end position="95"/>
    </location>
</feature>
<feature type="transmembrane region" description="Helical" evidence="10">
    <location>
        <begin position="682"/>
        <end position="701"/>
    </location>
</feature>
<feature type="transmembrane region" description="Helical" evidence="10">
    <location>
        <begin position="408"/>
        <end position="433"/>
    </location>
</feature>
<evidence type="ECO:0000259" key="14">
    <source>
        <dbReference type="Pfam" id="PF20501"/>
    </source>
</evidence>
<dbReference type="InterPro" id="IPR050616">
    <property type="entry name" value="CPA3_Na-H_Antiporter_A"/>
</dbReference>
<feature type="transmembrane region" description="Helical" evidence="10">
    <location>
        <begin position="29"/>
        <end position="50"/>
    </location>
</feature>
<keyword evidence="4" id="KW-1003">Cell membrane</keyword>
<feature type="transmembrane region" description="Helical" evidence="10">
    <location>
        <begin position="647"/>
        <end position="670"/>
    </location>
</feature>
<accession>A0A4D7JVD6</accession>
<dbReference type="PRINTS" id="PR01435">
    <property type="entry name" value="NPOXDRDTASE5"/>
</dbReference>
<keyword evidence="2" id="KW-0813">Transport</keyword>
<feature type="transmembrane region" description="Helical" evidence="10">
    <location>
        <begin position="493"/>
        <end position="517"/>
    </location>
</feature>
<dbReference type="PANTHER" id="PTHR43373:SF1">
    <property type="entry name" value="NA(+)_H(+) ANTIPORTER SUBUNIT A"/>
    <property type="match status" value="1"/>
</dbReference>
<feature type="transmembrane region" description="Helical" evidence="10">
    <location>
        <begin position="558"/>
        <end position="578"/>
    </location>
</feature>
<dbReference type="InterPro" id="IPR001750">
    <property type="entry name" value="ND/Mrp_TM"/>
</dbReference>
<feature type="transmembrane region" description="Helical" evidence="10">
    <location>
        <begin position="743"/>
        <end position="761"/>
    </location>
</feature>
<sequence>MLISIFLIFLASLITSYFYKKFERGIQVILSALTLGIIIYYCTFIAPVSGGETFTFYHAWVDSLNIHLSFYIDGLSLFFTLLISIFGLLVLLYSFKYMEEYKQRNRFFGYLLFFMGSMLGLVQSSNLISLFIFWELTSFSSFLLIGFNAHKEESRRAARQALLVTAGGGLALMAGFIFLEIITNSGFNLVEILNSSDKIVDSSLAPAALVLIAIGAISKSAQFPLHFWLPNAMAAPTPVSAYLHSATMVKAGVYLIFRLNPIFQDIPLWGYLIGITGAVTMTFGAFKAFQEDDLKRILAYTTISALGIFFMMTGAGGKEAFNAVILYVLAHALYKGGLFLTAGSIDHQAGTRNVSQLSDLSRKMPYTSIALTLCFASMAGIIPFIGFVGKESLYEVLYHSNEPLATVYLVLLFIAGALFTAISIDVVYNALLVKGKLHDKKISEAKFLMVLSPLVLATGGFIMGLIPGVSVEPLLKWASVSIYPADPSMKLKLWHGFNFVLLLSVLTIFTGVGIYFIRKTLIKFTKPELLKADFWYDKTIQGIGTSSRVLTDIVQNGYLRNYVSMVIMTFSIIIILVLIKENLLFLPALEAITEGMEIYEIVIISLITIAVIILFNTKSRLIVTATFGIIGYSIALAYTLFSAPDVAITQFLAETLTLILLILILHKLPAYTLKRLKSHRKYLPIAVVFGSIMTFISYTMLNYEKDSDLKTFFLEKSISEGKGENAVNVILVDFRALDTLGEITVLTITMIGIIALLRVQYKKRKI</sequence>
<evidence type="ECO:0000256" key="3">
    <source>
        <dbReference type="ARBA" id="ARBA00022449"/>
    </source>
</evidence>
<feature type="transmembrane region" description="Helical" evidence="10">
    <location>
        <begin position="445"/>
        <end position="466"/>
    </location>
</feature>
<evidence type="ECO:0000256" key="1">
    <source>
        <dbReference type="ARBA" id="ARBA00004651"/>
    </source>
</evidence>
<feature type="transmembrane region" description="Helical" evidence="10">
    <location>
        <begin position="598"/>
        <end position="615"/>
    </location>
</feature>
<keyword evidence="3" id="KW-0050">Antiport</keyword>
<dbReference type="EMBL" id="CP028923">
    <property type="protein sequence ID" value="QCK16522.1"/>
    <property type="molecule type" value="Genomic_DNA"/>
</dbReference>
<organism evidence="15 16">
    <name type="scientific">Mangrovivirga cuniculi</name>
    <dbReference type="NCBI Taxonomy" id="2715131"/>
    <lineage>
        <taxon>Bacteria</taxon>
        <taxon>Pseudomonadati</taxon>
        <taxon>Bacteroidota</taxon>
        <taxon>Cytophagia</taxon>
        <taxon>Cytophagales</taxon>
        <taxon>Mangrovivirgaceae</taxon>
        <taxon>Mangrovivirga</taxon>
    </lineage>
</organism>
<feature type="domain" description="MrpA C-terminal/MbhD" evidence="13">
    <location>
        <begin position="606"/>
        <end position="669"/>
    </location>
</feature>
<dbReference type="Pfam" id="PF20501">
    <property type="entry name" value="MbhE"/>
    <property type="match status" value="1"/>
</dbReference>
<evidence type="ECO:0000256" key="9">
    <source>
        <dbReference type="RuleBase" id="RU000320"/>
    </source>
</evidence>
<gene>
    <name evidence="15" type="ORF">DCC35_18185</name>
</gene>
<feature type="transmembrane region" description="Helical" evidence="10">
    <location>
        <begin position="366"/>
        <end position="388"/>
    </location>
</feature>
<name>A0A4D7JVD6_9BACT</name>
<evidence type="ECO:0000256" key="2">
    <source>
        <dbReference type="ARBA" id="ARBA00022448"/>
    </source>
</evidence>
<feature type="domain" description="MrpA C-terminal/MbhE" evidence="14">
    <location>
        <begin position="683"/>
        <end position="758"/>
    </location>
</feature>
<comment type="subcellular location">
    <subcellularLocation>
        <location evidence="1">Cell membrane</location>
        <topology evidence="1">Multi-pass membrane protein</topology>
    </subcellularLocation>
    <subcellularLocation>
        <location evidence="9">Membrane</location>
        <topology evidence="9">Multi-pass membrane protein</topology>
    </subcellularLocation>
</comment>
<dbReference type="Pfam" id="PF13244">
    <property type="entry name" value="MbhD"/>
    <property type="match status" value="1"/>
</dbReference>
<evidence type="ECO:0000256" key="10">
    <source>
        <dbReference type="SAM" id="Phobius"/>
    </source>
</evidence>
<reference evidence="15 16" key="1">
    <citation type="submission" date="2018-04" db="EMBL/GenBank/DDBJ databases">
        <title>Complete genome uncultured novel isolate.</title>
        <authorList>
            <person name="Merlino G."/>
        </authorList>
    </citation>
    <scope>NUCLEOTIDE SEQUENCE [LARGE SCALE GENOMIC DNA]</scope>
    <source>
        <strain evidence="16">R1DC9</strain>
    </source>
</reference>
<dbReference type="Proteomes" id="UP000298616">
    <property type="component" value="Chromosome"/>
</dbReference>
<dbReference type="AlphaFoldDB" id="A0A4D7JVD6"/>
<dbReference type="InterPro" id="IPR001516">
    <property type="entry name" value="Proton_antipo_N"/>
</dbReference>
<feature type="transmembrane region" description="Helical" evidence="10">
    <location>
        <begin position="6"/>
        <end position="22"/>
    </location>
</feature>
<keyword evidence="16" id="KW-1185">Reference proteome</keyword>
<evidence type="ECO:0008006" key="17">
    <source>
        <dbReference type="Google" id="ProtNLM"/>
    </source>
</evidence>
<dbReference type="InterPro" id="IPR046806">
    <property type="entry name" value="MrpA_C/MbhE"/>
</dbReference>
<dbReference type="PRINTS" id="PR01434">
    <property type="entry name" value="NADHDHGNASE5"/>
</dbReference>
<feature type="transmembrane region" description="Helical" evidence="10">
    <location>
        <begin position="298"/>
        <end position="317"/>
    </location>
</feature>
<dbReference type="PANTHER" id="PTHR43373">
    <property type="entry name" value="NA(+)/H(+) ANTIPORTER SUBUNIT"/>
    <property type="match status" value="1"/>
</dbReference>
<evidence type="ECO:0000256" key="8">
    <source>
        <dbReference type="ARBA" id="ARBA00023136"/>
    </source>
</evidence>
<dbReference type="GO" id="GO:0005886">
    <property type="term" value="C:plasma membrane"/>
    <property type="evidence" value="ECO:0007669"/>
    <property type="project" value="UniProtKB-SubCell"/>
</dbReference>
<feature type="transmembrane region" description="Helical" evidence="10">
    <location>
        <begin position="622"/>
        <end position="641"/>
    </location>
</feature>
<feature type="transmembrane region" description="Helical" evidence="10">
    <location>
        <begin position="199"/>
        <end position="218"/>
    </location>
</feature>
<evidence type="ECO:0000256" key="7">
    <source>
        <dbReference type="ARBA" id="ARBA00023065"/>
    </source>
</evidence>
<feature type="transmembrane region" description="Helical" evidence="10">
    <location>
        <begin position="107"/>
        <end position="125"/>
    </location>
</feature>
<feature type="transmembrane region" description="Helical" evidence="10">
    <location>
        <begin position="161"/>
        <end position="179"/>
    </location>
</feature>
<dbReference type="InterPro" id="IPR025383">
    <property type="entry name" value="MrpA_C/MbhD"/>
</dbReference>
<evidence type="ECO:0000256" key="4">
    <source>
        <dbReference type="ARBA" id="ARBA00022475"/>
    </source>
</evidence>
<feature type="transmembrane region" description="Helical" evidence="10">
    <location>
        <begin position="323"/>
        <end position="345"/>
    </location>
</feature>
<evidence type="ECO:0000256" key="5">
    <source>
        <dbReference type="ARBA" id="ARBA00022692"/>
    </source>
</evidence>
<feature type="transmembrane region" description="Helical" evidence="10">
    <location>
        <begin position="131"/>
        <end position="149"/>
    </location>
</feature>
<evidence type="ECO:0000259" key="11">
    <source>
        <dbReference type="Pfam" id="PF00361"/>
    </source>
</evidence>